<dbReference type="CDD" id="cd00917">
    <property type="entry name" value="PG-PI_TP"/>
    <property type="match status" value="1"/>
</dbReference>
<evidence type="ECO:0000256" key="5">
    <source>
        <dbReference type="ARBA" id="ARBA00022729"/>
    </source>
</evidence>
<dbReference type="OMA" id="TCLTFNT"/>
<comment type="caution">
    <text evidence="9">The sequence shown here is derived from an EMBL/GenBank/DDBJ whole genome shotgun (WGS) entry which is preliminary data.</text>
</comment>
<dbReference type="EMBL" id="JABCRI010000012">
    <property type="protein sequence ID" value="KAF8396352.1"/>
    <property type="molecule type" value="Genomic_DNA"/>
</dbReference>
<dbReference type="AlphaFoldDB" id="A0A834Z3T0"/>
<dbReference type="FunFam" id="2.60.40.770:FF:000002">
    <property type="entry name" value="putative phosphatidylglycerol/phosphatidylinositol transfer protein DDB_G0282179"/>
    <property type="match status" value="1"/>
</dbReference>
<keyword evidence="6" id="KW-0445">Lipid transport</keyword>
<dbReference type="InterPro" id="IPR014756">
    <property type="entry name" value="Ig_E-set"/>
</dbReference>
<evidence type="ECO:0000313" key="9">
    <source>
        <dbReference type="EMBL" id="KAF8396352.1"/>
    </source>
</evidence>
<dbReference type="InterPro" id="IPR039670">
    <property type="entry name" value="NPC2-like"/>
</dbReference>
<dbReference type="SUPFAM" id="SSF81296">
    <property type="entry name" value="E set domains"/>
    <property type="match status" value="1"/>
</dbReference>
<evidence type="ECO:0000256" key="4">
    <source>
        <dbReference type="ARBA" id="ARBA00022448"/>
    </source>
</evidence>
<dbReference type="SMART" id="SM00737">
    <property type="entry name" value="ML"/>
    <property type="match status" value="1"/>
</dbReference>
<name>A0A834Z3T0_TETSI</name>
<evidence type="ECO:0000259" key="8">
    <source>
        <dbReference type="SMART" id="SM00737"/>
    </source>
</evidence>
<comment type="subunit">
    <text evidence="3">Monomer.</text>
</comment>
<accession>A0A834Z3T0</accession>
<comment type="similarity">
    <text evidence="2">Belongs to the NPC2 family.</text>
</comment>
<feature type="chain" id="PRO_5032920618" description="MD-2-related lipid-recognition domain-containing protein" evidence="7">
    <location>
        <begin position="26"/>
        <end position="154"/>
    </location>
</feature>
<keyword evidence="5 7" id="KW-0732">Signal</keyword>
<dbReference type="GO" id="GO:0032366">
    <property type="term" value="P:intracellular sterol transport"/>
    <property type="evidence" value="ECO:0007669"/>
    <property type="project" value="InterPro"/>
</dbReference>
<evidence type="ECO:0000256" key="1">
    <source>
        <dbReference type="ARBA" id="ARBA00002053"/>
    </source>
</evidence>
<evidence type="ECO:0000313" key="10">
    <source>
        <dbReference type="Proteomes" id="UP000655225"/>
    </source>
</evidence>
<keyword evidence="10" id="KW-1185">Reference proteome</keyword>
<reference evidence="9 10" key="1">
    <citation type="submission" date="2020-04" db="EMBL/GenBank/DDBJ databases">
        <title>Plant Genome Project.</title>
        <authorList>
            <person name="Zhang R.-G."/>
        </authorList>
    </citation>
    <scope>NUCLEOTIDE SEQUENCE [LARGE SCALE GENOMIC DNA]</scope>
    <source>
        <strain evidence="9">YNK0</strain>
        <tissue evidence="9">Leaf</tissue>
    </source>
</reference>
<sequence length="154" mass="16674">MAVVQFKLIVPLFFAVFLLFSSIQATDVKYCDKKGNYDVKVHGVKISPDPVVRGEPASFIISATAGQAISGGTLVIDVSYFGWHIHSENHDLCSETSCPVSVGDFVLSHSQILPGITPPGSYTLTMKLKDGKGQQLTCINFDFSIGFWSPLSDS</sequence>
<feature type="signal peptide" evidence="7">
    <location>
        <begin position="1"/>
        <end position="25"/>
    </location>
</feature>
<dbReference type="InterPro" id="IPR033917">
    <property type="entry name" value="ML_PG-PI_TP"/>
</dbReference>
<dbReference type="Gene3D" id="2.60.40.770">
    <property type="match status" value="1"/>
</dbReference>
<feature type="domain" description="MD-2-related lipid-recognition" evidence="8">
    <location>
        <begin position="28"/>
        <end position="143"/>
    </location>
</feature>
<keyword evidence="4" id="KW-0813">Transport</keyword>
<dbReference type="GO" id="GO:0032934">
    <property type="term" value="F:sterol binding"/>
    <property type="evidence" value="ECO:0007669"/>
    <property type="project" value="InterPro"/>
</dbReference>
<dbReference type="PANTHER" id="PTHR11306:SF0">
    <property type="entry name" value="PHOSPHATIDYLGLYCEROL_PHOSPHATIDYLINOSITOL TRANSFER PROTEIN"/>
    <property type="match status" value="1"/>
</dbReference>
<organism evidence="9 10">
    <name type="scientific">Tetracentron sinense</name>
    <name type="common">Spur-leaf</name>
    <dbReference type="NCBI Taxonomy" id="13715"/>
    <lineage>
        <taxon>Eukaryota</taxon>
        <taxon>Viridiplantae</taxon>
        <taxon>Streptophyta</taxon>
        <taxon>Embryophyta</taxon>
        <taxon>Tracheophyta</taxon>
        <taxon>Spermatophyta</taxon>
        <taxon>Magnoliopsida</taxon>
        <taxon>Trochodendrales</taxon>
        <taxon>Trochodendraceae</taxon>
        <taxon>Tetracentron</taxon>
    </lineage>
</organism>
<gene>
    <name evidence="9" type="ORF">HHK36_017969</name>
</gene>
<dbReference type="InterPro" id="IPR003172">
    <property type="entry name" value="ML_dom"/>
</dbReference>
<dbReference type="Pfam" id="PF02221">
    <property type="entry name" value="E1_DerP2_DerF2"/>
    <property type="match status" value="1"/>
</dbReference>
<protein>
    <recommendedName>
        <fullName evidence="8">MD-2-related lipid-recognition domain-containing protein</fullName>
    </recommendedName>
</protein>
<evidence type="ECO:0000256" key="3">
    <source>
        <dbReference type="ARBA" id="ARBA00011245"/>
    </source>
</evidence>
<dbReference type="Proteomes" id="UP000655225">
    <property type="component" value="Unassembled WGS sequence"/>
</dbReference>
<comment type="function">
    <text evidence="1">Catalyzes the intermembrane transfer of phosphatidylglycerol and phosphatidylinositol.</text>
</comment>
<evidence type="ECO:0000256" key="6">
    <source>
        <dbReference type="ARBA" id="ARBA00023055"/>
    </source>
</evidence>
<dbReference type="PANTHER" id="PTHR11306">
    <property type="entry name" value="NIEMANN PICK TYPE C2 PROTEIN NPC2-RELATED"/>
    <property type="match status" value="1"/>
</dbReference>
<evidence type="ECO:0000256" key="2">
    <source>
        <dbReference type="ARBA" id="ARBA00006370"/>
    </source>
</evidence>
<proteinExistence type="inferred from homology"/>
<dbReference type="OrthoDB" id="6409159at2759"/>
<evidence type="ECO:0000256" key="7">
    <source>
        <dbReference type="SAM" id="SignalP"/>
    </source>
</evidence>